<proteinExistence type="evidence at transcript level"/>
<feature type="compositionally biased region" description="Low complexity" evidence="1">
    <location>
        <begin position="1"/>
        <end position="22"/>
    </location>
</feature>
<sequence length="213" mass="22535">GRQAQQTHPQQQPCLHPQQQPQAYVHAGTGVAADVSVTGDLRQTQRPQRRPQQAQSTRSTRRVGGTRGGRRTRSSKRSHTMASRDRPQLITTGYTCDGDHPPTPISPSTERLNTTESRAPESDVAVLQTKPLPPLSLTRTESSTPASPTSFSAAPTASGSDYTADSTTTTAIIAFCSTSESCSAAPAALGYSEIEVKPPHTSAASAPLPLKGH</sequence>
<feature type="non-terminal residue" evidence="2">
    <location>
        <position position="1"/>
    </location>
</feature>
<reference evidence="2" key="1">
    <citation type="submission" date="2012-11" db="EMBL/GenBank/DDBJ databases">
        <authorList>
            <person name="Lucero-Rivera Y.E."/>
            <person name="Tovar-Ramirez D."/>
        </authorList>
    </citation>
    <scope>NUCLEOTIDE SEQUENCE</scope>
    <source>
        <tissue evidence="2">Salivary gland</tissue>
    </source>
</reference>
<dbReference type="AlphaFoldDB" id="L7MG21"/>
<name>L7MG21_RHIPC</name>
<feature type="compositionally biased region" description="Low complexity" evidence="1">
    <location>
        <begin position="42"/>
        <end position="58"/>
    </location>
</feature>
<organism evidence="2">
    <name type="scientific">Rhipicephalus pulchellus</name>
    <name type="common">Yellow backed tick</name>
    <name type="synonym">Dermacentor pulchellus</name>
    <dbReference type="NCBI Taxonomy" id="72859"/>
    <lineage>
        <taxon>Eukaryota</taxon>
        <taxon>Metazoa</taxon>
        <taxon>Ecdysozoa</taxon>
        <taxon>Arthropoda</taxon>
        <taxon>Chelicerata</taxon>
        <taxon>Arachnida</taxon>
        <taxon>Acari</taxon>
        <taxon>Parasitiformes</taxon>
        <taxon>Ixodida</taxon>
        <taxon>Ixodoidea</taxon>
        <taxon>Ixodidae</taxon>
        <taxon>Rhipicephalinae</taxon>
        <taxon>Rhipicephalus</taxon>
        <taxon>Rhipicephalus</taxon>
    </lineage>
</organism>
<evidence type="ECO:0000256" key="1">
    <source>
        <dbReference type="SAM" id="MobiDB-lite"/>
    </source>
</evidence>
<feature type="region of interest" description="Disordered" evidence="1">
    <location>
        <begin position="1"/>
        <end position="164"/>
    </location>
</feature>
<protein>
    <submittedName>
        <fullName evidence="2">Uncharacterized protein</fullName>
    </submittedName>
</protein>
<evidence type="ECO:0000313" key="2">
    <source>
        <dbReference type="EMBL" id="JAA62213.1"/>
    </source>
</evidence>
<feature type="compositionally biased region" description="Polar residues" evidence="1">
    <location>
        <begin position="106"/>
        <end position="117"/>
    </location>
</feature>
<feature type="compositionally biased region" description="Basic residues" evidence="1">
    <location>
        <begin position="68"/>
        <end position="79"/>
    </location>
</feature>
<dbReference type="EMBL" id="GACK01002821">
    <property type="protein sequence ID" value="JAA62213.1"/>
    <property type="molecule type" value="mRNA"/>
</dbReference>
<accession>L7MG21</accession>
<feature type="compositionally biased region" description="Low complexity" evidence="1">
    <location>
        <begin position="142"/>
        <end position="164"/>
    </location>
</feature>
<reference evidence="2" key="2">
    <citation type="journal article" date="2015" name="J. Proteomics">
        <title>Sexual differences in the sialomes of the zebra tick, Rhipicephalus pulchellus.</title>
        <authorList>
            <person name="Tan A.W."/>
            <person name="Francischetti I.M."/>
            <person name="Slovak M."/>
            <person name="Kini R.M."/>
            <person name="Ribeiro J.M."/>
        </authorList>
    </citation>
    <scope>NUCLEOTIDE SEQUENCE</scope>
    <source>
        <tissue evidence="2">Salivary gland</tissue>
    </source>
</reference>